<keyword evidence="1" id="KW-0472">Membrane</keyword>
<name>A0A811KYY5_9BILA</name>
<gene>
    <name evidence="2" type="ORF">BOKJ2_LOCUS9263</name>
</gene>
<keyword evidence="3" id="KW-1185">Reference proteome</keyword>
<dbReference type="EMBL" id="CAJFDH010000004">
    <property type="protein sequence ID" value="CAD5221075.1"/>
    <property type="molecule type" value="Genomic_DNA"/>
</dbReference>
<proteinExistence type="predicted"/>
<keyword evidence="1" id="KW-1133">Transmembrane helix</keyword>
<evidence type="ECO:0000256" key="1">
    <source>
        <dbReference type="SAM" id="Phobius"/>
    </source>
</evidence>
<evidence type="ECO:0008006" key="4">
    <source>
        <dbReference type="Google" id="ProtNLM"/>
    </source>
</evidence>
<dbReference type="Pfam" id="PF10326">
    <property type="entry name" value="7TM_GPCR_Str"/>
    <property type="match status" value="1"/>
</dbReference>
<dbReference type="EMBL" id="CAJFCW020000004">
    <property type="protein sequence ID" value="CAG9114539.1"/>
    <property type="molecule type" value="Genomic_DNA"/>
</dbReference>
<accession>A0A811KYY5</accession>
<evidence type="ECO:0000313" key="3">
    <source>
        <dbReference type="Proteomes" id="UP000614601"/>
    </source>
</evidence>
<feature type="transmembrane region" description="Helical" evidence="1">
    <location>
        <begin position="7"/>
        <end position="25"/>
    </location>
</feature>
<sequence length="319" mass="36039">MFGQTCGLIITLTLIVVVFNFHGSTNKVVLLYGRLVIAIAIQDAVFCTYEIGVQHILCFSGNKMFVNAYGWEQFAPEWILPPAFFFHIFFICNTFTFLPAIYSYRYEYLKKLSWMSLFARLGISMTCSAIGSFAAALAARKSLIRGKEYYLKLLPKAWFDDHGQSVFIYAVDLDDNEAVFWVFSTIVVSFSSISTTVYYAIKSANVVRENIHEESPSSNSVQKQFNRGLMAQTIAIGFMSNVPALVLFSCIALGFDGTYLGTQFMFSMSYVSATGSCMTIYFMRGYRRWLGKKLFGLKDRYDDNTSKGTSVKITTTQNN</sequence>
<dbReference type="PANTHER" id="PTHR22943:SF248">
    <property type="entry name" value="SEVEN TM RECEPTOR"/>
    <property type="match status" value="1"/>
</dbReference>
<comment type="caution">
    <text evidence="2">The sequence shown here is derived from an EMBL/GenBank/DDBJ whole genome shotgun (WGS) entry which is preliminary data.</text>
</comment>
<dbReference type="AlphaFoldDB" id="A0A811KYY5"/>
<feature type="transmembrane region" description="Helical" evidence="1">
    <location>
        <begin position="117"/>
        <end position="139"/>
    </location>
</feature>
<feature type="transmembrane region" description="Helical" evidence="1">
    <location>
        <begin position="84"/>
        <end position="105"/>
    </location>
</feature>
<keyword evidence="1" id="KW-0812">Transmembrane</keyword>
<feature type="transmembrane region" description="Helical" evidence="1">
    <location>
        <begin position="261"/>
        <end position="283"/>
    </location>
</feature>
<feature type="transmembrane region" description="Helical" evidence="1">
    <location>
        <begin position="178"/>
        <end position="201"/>
    </location>
</feature>
<dbReference type="OrthoDB" id="5828365at2759"/>
<feature type="transmembrane region" description="Helical" evidence="1">
    <location>
        <begin position="233"/>
        <end position="255"/>
    </location>
</feature>
<dbReference type="PANTHER" id="PTHR22943">
    <property type="entry name" value="7-TRANSMEMBRANE DOMAIN RECEPTOR C.ELEGANS"/>
    <property type="match status" value="1"/>
</dbReference>
<protein>
    <recommendedName>
        <fullName evidence="4">7TM_GPCR_Srx domain-containing protein</fullName>
    </recommendedName>
</protein>
<dbReference type="Proteomes" id="UP000614601">
    <property type="component" value="Unassembled WGS sequence"/>
</dbReference>
<dbReference type="InterPro" id="IPR019428">
    <property type="entry name" value="7TM_GPCR_serpentine_rcpt_Str"/>
</dbReference>
<evidence type="ECO:0000313" key="2">
    <source>
        <dbReference type="EMBL" id="CAD5221075.1"/>
    </source>
</evidence>
<organism evidence="2 3">
    <name type="scientific">Bursaphelenchus okinawaensis</name>
    <dbReference type="NCBI Taxonomy" id="465554"/>
    <lineage>
        <taxon>Eukaryota</taxon>
        <taxon>Metazoa</taxon>
        <taxon>Ecdysozoa</taxon>
        <taxon>Nematoda</taxon>
        <taxon>Chromadorea</taxon>
        <taxon>Rhabditida</taxon>
        <taxon>Tylenchina</taxon>
        <taxon>Tylenchomorpha</taxon>
        <taxon>Aphelenchoidea</taxon>
        <taxon>Aphelenchoididae</taxon>
        <taxon>Bursaphelenchus</taxon>
    </lineage>
</organism>
<dbReference type="Proteomes" id="UP000783686">
    <property type="component" value="Unassembled WGS sequence"/>
</dbReference>
<reference evidence="2" key="1">
    <citation type="submission" date="2020-09" db="EMBL/GenBank/DDBJ databases">
        <authorList>
            <person name="Kikuchi T."/>
        </authorList>
    </citation>
    <scope>NUCLEOTIDE SEQUENCE</scope>
    <source>
        <strain evidence="2">SH1</strain>
    </source>
</reference>